<proteinExistence type="predicted"/>
<organism evidence="1 2">
    <name type="scientific">Oedothorax gibbosus</name>
    <dbReference type="NCBI Taxonomy" id="931172"/>
    <lineage>
        <taxon>Eukaryota</taxon>
        <taxon>Metazoa</taxon>
        <taxon>Ecdysozoa</taxon>
        <taxon>Arthropoda</taxon>
        <taxon>Chelicerata</taxon>
        <taxon>Arachnida</taxon>
        <taxon>Araneae</taxon>
        <taxon>Araneomorphae</taxon>
        <taxon>Entelegynae</taxon>
        <taxon>Araneoidea</taxon>
        <taxon>Linyphiidae</taxon>
        <taxon>Erigoninae</taxon>
        <taxon>Oedothorax</taxon>
    </lineage>
</organism>
<evidence type="ECO:0000313" key="2">
    <source>
        <dbReference type="Proteomes" id="UP000827092"/>
    </source>
</evidence>
<accession>A0AAV6VE07</accession>
<dbReference type="Proteomes" id="UP000827092">
    <property type="component" value="Unassembled WGS sequence"/>
</dbReference>
<dbReference type="AlphaFoldDB" id="A0AAV6VE07"/>
<name>A0AAV6VE07_9ARAC</name>
<gene>
    <name evidence="1" type="ORF">JTE90_008201</name>
</gene>
<sequence length="102" mass="11552">MVPIENGLGRIPRLSPVCPLSNNKDTVPFKDAQNMFSYKEQLSKSTGEGLIVDSRWNVAIFSPKIANSEKSIWEGSYMWPVSASYTIANSKVPWWVQDCYFC</sequence>
<keyword evidence="2" id="KW-1185">Reference proteome</keyword>
<evidence type="ECO:0000313" key="1">
    <source>
        <dbReference type="EMBL" id="KAG8195030.1"/>
    </source>
</evidence>
<reference evidence="1 2" key="1">
    <citation type="journal article" date="2022" name="Nat. Ecol. Evol.">
        <title>A masculinizing supergene underlies an exaggerated male reproductive morph in a spider.</title>
        <authorList>
            <person name="Hendrickx F."/>
            <person name="De Corte Z."/>
            <person name="Sonet G."/>
            <person name="Van Belleghem S.M."/>
            <person name="Kostlbacher S."/>
            <person name="Vangestel C."/>
        </authorList>
    </citation>
    <scope>NUCLEOTIDE SEQUENCE [LARGE SCALE GENOMIC DNA]</scope>
    <source>
        <strain evidence="1">W744_W776</strain>
    </source>
</reference>
<comment type="caution">
    <text evidence="1">The sequence shown here is derived from an EMBL/GenBank/DDBJ whole genome shotgun (WGS) entry which is preliminary data.</text>
</comment>
<protein>
    <submittedName>
        <fullName evidence="1">Uncharacterized protein</fullName>
    </submittedName>
</protein>
<dbReference type="EMBL" id="JAFNEN010000095">
    <property type="protein sequence ID" value="KAG8195030.1"/>
    <property type="molecule type" value="Genomic_DNA"/>
</dbReference>